<dbReference type="OrthoDB" id="2323347at2"/>
<protein>
    <recommendedName>
        <fullName evidence="3">DUF2922 domain-containing protein</fullName>
    </recommendedName>
</protein>
<dbReference type="Pfam" id="PF11148">
    <property type="entry name" value="DUF2922"/>
    <property type="match status" value="1"/>
</dbReference>
<organism evidence="1 2">
    <name type="scientific">Companilactobacillus bobalius DSM 19674</name>
    <dbReference type="NCBI Taxonomy" id="1423788"/>
    <lineage>
        <taxon>Bacteria</taxon>
        <taxon>Bacillati</taxon>
        <taxon>Bacillota</taxon>
        <taxon>Bacilli</taxon>
        <taxon>Lactobacillales</taxon>
        <taxon>Lactobacillaceae</taxon>
        <taxon>Companilactobacillus</taxon>
        <taxon>Companilactobacillus bobalius</taxon>
    </lineage>
</organism>
<gene>
    <name evidence="1" type="ORF">FC78_GL002388</name>
</gene>
<name>A0A0R1KFV4_9LACO</name>
<sequence>MKRLQLKFKTADGHSKNLVLSYVKADLDPETVKTAMDKISASKLFEKGAIQLYQEITGAKYVERVENKVF</sequence>
<dbReference type="STRING" id="1423788.FC78_GL002388"/>
<dbReference type="AlphaFoldDB" id="A0A0R1KFV4"/>
<evidence type="ECO:0008006" key="3">
    <source>
        <dbReference type="Google" id="ProtNLM"/>
    </source>
</evidence>
<comment type="caution">
    <text evidence="1">The sequence shown here is derived from an EMBL/GenBank/DDBJ whole genome shotgun (WGS) entry which is preliminary data.</text>
</comment>
<dbReference type="RefSeq" id="WP_025085390.1">
    <property type="nucleotide sequence ID" value="NZ_AZDY01000038.1"/>
</dbReference>
<dbReference type="GeneID" id="96667576"/>
<accession>A0A0R1KFV4</accession>
<evidence type="ECO:0000313" key="2">
    <source>
        <dbReference type="Proteomes" id="UP000051515"/>
    </source>
</evidence>
<dbReference type="EMBL" id="AZDY01000038">
    <property type="protein sequence ID" value="KRK82382.1"/>
    <property type="molecule type" value="Genomic_DNA"/>
</dbReference>
<dbReference type="Proteomes" id="UP000051515">
    <property type="component" value="Unassembled WGS sequence"/>
</dbReference>
<dbReference type="InterPro" id="IPR021321">
    <property type="entry name" value="DUF2922"/>
</dbReference>
<evidence type="ECO:0000313" key="1">
    <source>
        <dbReference type="EMBL" id="KRK82382.1"/>
    </source>
</evidence>
<keyword evidence="2" id="KW-1185">Reference proteome</keyword>
<proteinExistence type="predicted"/>
<reference evidence="1 2" key="1">
    <citation type="journal article" date="2015" name="Genome Announc.">
        <title>Expanding the biotechnology potential of lactobacilli through comparative genomics of 213 strains and associated genera.</title>
        <authorList>
            <person name="Sun Z."/>
            <person name="Harris H.M."/>
            <person name="McCann A."/>
            <person name="Guo C."/>
            <person name="Argimon S."/>
            <person name="Zhang W."/>
            <person name="Yang X."/>
            <person name="Jeffery I.B."/>
            <person name="Cooney J.C."/>
            <person name="Kagawa T.F."/>
            <person name="Liu W."/>
            <person name="Song Y."/>
            <person name="Salvetti E."/>
            <person name="Wrobel A."/>
            <person name="Rasinkangas P."/>
            <person name="Parkhill J."/>
            <person name="Rea M.C."/>
            <person name="O'Sullivan O."/>
            <person name="Ritari J."/>
            <person name="Douillard F.P."/>
            <person name="Paul Ross R."/>
            <person name="Yang R."/>
            <person name="Briner A.E."/>
            <person name="Felis G.E."/>
            <person name="de Vos W.M."/>
            <person name="Barrangou R."/>
            <person name="Klaenhammer T.R."/>
            <person name="Caufield P.W."/>
            <person name="Cui Y."/>
            <person name="Zhang H."/>
            <person name="O'Toole P.W."/>
        </authorList>
    </citation>
    <scope>NUCLEOTIDE SEQUENCE [LARGE SCALE GENOMIC DNA]</scope>
    <source>
        <strain evidence="1 2">DSM 19674</strain>
    </source>
</reference>
<dbReference type="PATRIC" id="fig|1423788.3.peg.2459"/>